<dbReference type="PANTHER" id="PTHR13245">
    <property type="entry name" value="RRP15-LIKE PROTEIN"/>
    <property type="match status" value="1"/>
</dbReference>
<dbReference type="Pfam" id="PF07890">
    <property type="entry name" value="Rrp15p"/>
    <property type="match status" value="1"/>
</dbReference>
<dbReference type="EMBL" id="OV725078">
    <property type="protein sequence ID" value="CAH1393110.1"/>
    <property type="molecule type" value="Genomic_DNA"/>
</dbReference>
<accession>A0A9P0E970</accession>
<dbReference type="GO" id="GO:0000470">
    <property type="term" value="P:maturation of LSU-rRNA"/>
    <property type="evidence" value="ECO:0007669"/>
    <property type="project" value="TreeGrafter"/>
</dbReference>
<evidence type="ECO:0000313" key="4">
    <source>
        <dbReference type="Proteomes" id="UP001152798"/>
    </source>
</evidence>
<dbReference type="InterPro" id="IPR012459">
    <property type="entry name" value="Rrp15"/>
</dbReference>
<sequence length="196" mass="22356">MENEIEMENPQELTDEKEVPNLGLSDVMNKILKTSKPRKKKTIVLAKAKKLSAKQAIEAVKEKDSLSNNQVKPCDWIIKGRMKPNVLERNFEKRLLKITVSGVVNLFNAVNQCKIKSGNPDSLVKKDNFKLIDKSKFLGILLNGTATSNKEDSEHNDNDIELDVEKKDNVTWDVLKKDFGSDTKWRNWDTTISNKK</sequence>
<reference evidence="3" key="1">
    <citation type="submission" date="2022-01" db="EMBL/GenBank/DDBJ databases">
        <authorList>
            <person name="King R."/>
        </authorList>
    </citation>
    <scope>NUCLEOTIDE SEQUENCE</scope>
</reference>
<dbReference type="PANTHER" id="PTHR13245:SF14">
    <property type="entry name" value="RRP15-LIKE PROTEIN"/>
    <property type="match status" value="1"/>
</dbReference>
<evidence type="ECO:0000313" key="3">
    <source>
        <dbReference type="EMBL" id="CAH1393110.1"/>
    </source>
</evidence>
<organism evidence="3 4">
    <name type="scientific">Nezara viridula</name>
    <name type="common">Southern green stink bug</name>
    <name type="synonym">Cimex viridulus</name>
    <dbReference type="NCBI Taxonomy" id="85310"/>
    <lineage>
        <taxon>Eukaryota</taxon>
        <taxon>Metazoa</taxon>
        <taxon>Ecdysozoa</taxon>
        <taxon>Arthropoda</taxon>
        <taxon>Hexapoda</taxon>
        <taxon>Insecta</taxon>
        <taxon>Pterygota</taxon>
        <taxon>Neoptera</taxon>
        <taxon>Paraneoptera</taxon>
        <taxon>Hemiptera</taxon>
        <taxon>Heteroptera</taxon>
        <taxon>Panheteroptera</taxon>
        <taxon>Pentatomomorpha</taxon>
        <taxon>Pentatomoidea</taxon>
        <taxon>Pentatomidae</taxon>
        <taxon>Pentatominae</taxon>
        <taxon>Nezara</taxon>
    </lineage>
</organism>
<evidence type="ECO:0000256" key="2">
    <source>
        <dbReference type="ARBA" id="ARBA00017475"/>
    </source>
</evidence>
<dbReference type="OrthoDB" id="20949at2759"/>
<name>A0A9P0E970_NEZVI</name>
<dbReference type="Proteomes" id="UP001152798">
    <property type="component" value="Chromosome 2"/>
</dbReference>
<protein>
    <recommendedName>
        <fullName evidence="2">RRP15-like protein</fullName>
    </recommendedName>
</protein>
<dbReference type="GO" id="GO:0030687">
    <property type="term" value="C:preribosome, large subunit precursor"/>
    <property type="evidence" value="ECO:0007669"/>
    <property type="project" value="TreeGrafter"/>
</dbReference>
<dbReference type="AlphaFoldDB" id="A0A9P0E970"/>
<proteinExistence type="inferred from homology"/>
<evidence type="ECO:0000256" key="1">
    <source>
        <dbReference type="ARBA" id="ARBA00007462"/>
    </source>
</evidence>
<gene>
    <name evidence="3" type="ORF">NEZAVI_LOCUS3827</name>
</gene>
<comment type="similarity">
    <text evidence="1">Belongs to the RRP15 family.</text>
</comment>
<keyword evidence="4" id="KW-1185">Reference proteome</keyword>
<dbReference type="GO" id="GO:0000460">
    <property type="term" value="P:maturation of 5.8S rRNA"/>
    <property type="evidence" value="ECO:0007669"/>
    <property type="project" value="TreeGrafter"/>
</dbReference>